<protein>
    <submittedName>
        <fullName evidence="2">Unplaced genomic scaffold scaffold_109, whole genome shotgun sequence</fullName>
    </submittedName>
</protein>
<reference evidence="2" key="3">
    <citation type="submission" date="2015-02" db="EMBL/GenBank/DDBJ databases">
        <title>Evolutionary Origins and Diversification of the Mycorrhizal Mutualists.</title>
        <authorList>
            <consortium name="DOE Joint Genome Institute"/>
            <consortium name="Mycorrhizal Genomics Consortium"/>
            <person name="Kohler A."/>
            <person name="Kuo A."/>
            <person name="Nagy L.G."/>
            <person name="Floudas D."/>
            <person name="Copeland A."/>
            <person name="Barry K.W."/>
            <person name="Cichocki N."/>
            <person name="Veneault-Fourrey C."/>
            <person name="LaButti K."/>
            <person name="Lindquist E.A."/>
            <person name="Lipzen A."/>
            <person name="Lundell T."/>
            <person name="Morin E."/>
            <person name="Murat C."/>
            <person name="Riley R."/>
            <person name="Ohm R."/>
            <person name="Sun H."/>
            <person name="Tunlid A."/>
            <person name="Henrissat B."/>
            <person name="Grigoriev I.V."/>
            <person name="Hibbett D.S."/>
            <person name="Martin F."/>
        </authorList>
    </citation>
    <scope>NUCLEOTIDE SEQUENCE</scope>
    <source>
        <strain evidence="2">441</strain>
    </source>
</reference>
<dbReference type="EMBL" id="KN833793">
    <property type="protein sequence ID" value="KIK19003.1"/>
    <property type="molecule type" value="Genomic_DNA"/>
</dbReference>
<proteinExistence type="predicted"/>
<organism evidence="2 3">
    <name type="scientific">Pisolithus microcarpus 441</name>
    <dbReference type="NCBI Taxonomy" id="765257"/>
    <lineage>
        <taxon>Eukaryota</taxon>
        <taxon>Fungi</taxon>
        <taxon>Dikarya</taxon>
        <taxon>Basidiomycota</taxon>
        <taxon>Agaricomycotina</taxon>
        <taxon>Agaricomycetes</taxon>
        <taxon>Agaricomycetidae</taxon>
        <taxon>Boletales</taxon>
        <taxon>Sclerodermatineae</taxon>
        <taxon>Pisolithaceae</taxon>
        <taxon>Pisolithus</taxon>
    </lineage>
</organism>
<dbReference type="HOGENOM" id="CLU_2997291_0_0_1"/>
<reference evidence="3" key="2">
    <citation type="submission" date="2015-01" db="EMBL/GenBank/DDBJ databases">
        <title>Evolutionary Origins and Diversification of the Mycorrhizal Mutualists.</title>
        <authorList>
            <consortium name="DOE Joint Genome Institute"/>
            <consortium name="Mycorrhizal Genomics Consortium"/>
            <person name="Kohler A."/>
            <person name="Kuo A."/>
            <person name="Nagy L.G."/>
            <person name="Floudas D."/>
            <person name="Copeland A."/>
            <person name="Barry K.W."/>
            <person name="Cichocki N."/>
            <person name="Veneault-Fourrey C."/>
            <person name="LaButti K."/>
            <person name="Lindquist E.A."/>
            <person name="Lipzen A."/>
            <person name="Lundell T."/>
            <person name="Morin E."/>
            <person name="Murat C."/>
            <person name="Riley R."/>
            <person name="Ohm R."/>
            <person name="Sun H."/>
            <person name="Tunlid A."/>
            <person name="Henrissat B."/>
            <person name="Grigoriev I.V."/>
            <person name="Hibbett D.S."/>
            <person name="Martin F."/>
        </authorList>
    </citation>
    <scope>NUCLEOTIDE SEQUENCE [LARGE SCALE GENOMIC DNA]</scope>
    <source>
        <strain evidence="3">441</strain>
    </source>
</reference>
<evidence type="ECO:0000313" key="2">
    <source>
        <dbReference type="EMBL" id="KIK19003.1"/>
    </source>
</evidence>
<gene>
    <name evidence="2" type="ORF">PISMIDRAFT_683542</name>
    <name evidence="1" type="ORF">PISMIDRAFT_688352</name>
</gene>
<dbReference type="Proteomes" id="UP000054018">
    <property type="component" value="Unassembled WGS sequence"/>
</dbReference>
<evidence type="ECO:0000313" key="1">
    <source>
        <dbReference type="EMBL" id="KIK13868.1"/>
    </source>
</evidence>
<evidence type="ECO:0000313" key="3">
    <source>
        <dbReference type="Proteomes" id="UP000054018"/>
    </source>
</evidence>
<dbReference type="AlphaFoldDB" id="A0A0C9ZGD0"/>
<sequence length="57" mass="6245">MVVLCENTTCTFHSSSALRIPVLSFNERTLILWQSIVEALCLAAKNLGHRAPDCSSP</sequence>
<keyword evidence="3" id="KW-1185">Reference proteome</keyword>
<dbReference type="EMBL" id="KN833969">
    <property type="protein sequence ID" value="KIK13868.1"/>
    <property type="molecule type" value="Genomic_DNA"/>
</dbReference>
<name>A0A0C9ZGD0_9AGAM</name>
<accession>A0A0C9ZGD0</accession>
<reference evidence="2 3" key="1">
    <citation type="submission" date="2014-04" db="EMBL/GenBank/DDBJ databases">
        <authorList>
            <consortium name="DOE Joint Genome Institute"/>
            <person name="Kuo A."/>
            <person name="Kohler A."/>
            <person name="Costa M.D."/>
            <person name="Nagy L.G."/>
            <person name="Floudas D."/>
            <person name="Copeland A."/>
            <person name="Barry K.W."/>
            <person name="Cichocki N."/>
            <person name="Veneault-Fourrey C."/>
            <person name="LaButti K."/>
            <person name="Lindquist E.A."/>
            <person name="Lipzen A."/>
            <person name="Lundell T."/>
            <person name="Morin E."/>
            <person name="Murat C."/>
            <person name="Sun H."/>
            <person name="Tunlid A."/>
            <person name="Henrissat B."/>
            <person name="Grigoriev I.V."/>
            <person name="Hibbett D.S."/>
            <person name="Martin F."/>
            <person name="Nordberg H.P."/>
            <person name="Cantor M.N."/>
            <person name="Hua S.X."/>
        </authorList>
    </citation>
    <scope>NUCLEOTIDE SEQUENCE [LARGE SCALE GENOMIC DNA]</scope>
    <source>
        <strain evidence="2 3">441</strain>
    </source>
</reference>